<protein>
    <recommendedName>
        <fullName evidence="3">Lipoprotein</fullName>
    </recommendedName>
</protein>
<reference evidence="1" key="1">
    <citation type="journal article" date="2023" name="Int. J. Syst. Evol. Microbiol.">
        <title>Methylocystis iwaonis sp. nov., a type II methane-oxidizing bacterium from surface soil of a rice paddy field in Japan, and emended description of the genus Methylocystis (ex Whittenbury et al. 1970) Bowman et al. 1993.</title>
        <authorList>
            <person name="Kaise H."/>
            <person name="Sawadogo J.B."/>
            <person name="Alam M.S."/>
            <person name="Ueno C."/>
            <person name="Dianou D."/>
            <person name="Shinjo R."/>
            <person name="Asakawa S."/>
        </authorList>
    </citation>
    <scope>NUCLEOTIDE SEQUENCE</scope>
    <source>
        <strain evidence="1">LMG27198</strain>
    </source>
</reference>
<sequence length="326" mass="34793">MHGMRGAALFSIAAALGGCGVHPLPEDVTPLDTNAIVLQIRCEAREGPKEAALAFLLNPKFQFPEKTLSRARELASGEIAFADFSPNQLDPVAGFYLAKYEQAAIGYDFQFDMSVTNALSAGTSFTGIVPHQIVNAGAAGGVDLARQTIRNFRVTDTFGKLRQMKKCDEGDRKFENYAYPVTGRIGLAELVRTFVDLNEINNLSGPVKDGNPTAPILADTFAFSTKLAASVGADVNLTPATPRFHLLKANFGAAGSRTDAHKVVVAMSLDPKTTPAATASFLPAALVGLNSTYAGFGKTPAEKRTLIEIDYQKTLNSLNNIALRPN</sequence>
<organism evidence="1 2">
    <name type="scientific">Methylocystis echinoides</name>
    <dbReference type="NCBI Taxonomy" id="29468"/>
    <lineage>
        <taxon>Bacteria</taxon>
        <taxon>Pseudomonadati</taxon>
        <taxon>Pseudomonadota</taxon>
        <taxon>Alphaproteobacteria</taxon>
        <taxon>Hyphomicrobiales</taxon>
        <taxon>Methylocystaceae</taxon>
        <taxon>Methylocystis</taxon>
    </lineage>
</organism>
<keyword evidence="2" id="KW-1185">Reference proteome</keyword>
<dbReference type="EMBL" id="BSEC01000001">
    <property type="protein sequence ID" value="GLI92175.1"/>
    <property type="molecule type" value="Genomic_DNA"/>
</dbReference>
<proteinExistence type="predicted"/>
<comment type="caution">
    <text evidence="1">The sequence shown here is derived from an EMBL/GenBank/DDBJ whole genome shotgun (WGS) entry which is preliminary data.</text>
</comment>
<accession>A0A9W6GSS3</accession>
<dbReference type="PROSITE" id="PS51257">
    <property type="entry name" value="PROKAR_LIPOPROTEIN"/>
    <property type="match status" value="1"/>
</dbReference>
<evidence type="ECO:0008006" key="3">
    <source>
        <dbReference type="Google" id="ProtNLM"/>
    </source>
</evidence>
<evidence type="ECO:0000313" key="2">
    <source>
        <dbReference type="Proteomes" id="UP001144323"/>
    </source>
</evidence>
<dbReference type="Proteomes" id="UP001144323">
    <property type="component" value="Unassembled WGS sequence"/>
</dbReference>
<evidence type="ECO:0000313" key="1">
    <source>
        <dbReference type="EMBL" id="GLI92175.1"/>
    </source>
</evidence>
<name>A0A9W6GSS3_9HYPH</name>
<gene>
    <name evidence="1" type="ORF">LMG27198_11670</name>
</gene>
<dbReference type="AlphaFoldDB" id="A0A9W6GSS3"/>